<evidence type="ECO:0000313" key="2">
    <source>
        <dbReference type="EMBL" id="ADW24450.1"/>
    </source>
</evidence>
<dbReference type="OrthoDB" id="37638at10239"/>
<gene>
    <name evidence="2" type="ORF">RHVP-L.27</name>
    <name evidence="1" type="ORF">RHVP.27</name>
</gene>
<dbReference type="Proteomes" id="UP000164320">
    <property type="component" value="Genome"/>
</dbReference>
<dbReference type="InterPro" id="IPR057861">
    <property type="entry name" value="BDLF2/ORF27-like"/>
</dbReference>
<name>E9M5L0_9GAMA</name>
<evidence type="ECO:0000313" key="1">
    <source>
        <dbReference type="EMBL" id="ADW24368.1"/>
    </source>
</evidence>
<accession>E9M5L0</accession>
<dbReference type="KEGG" id="vg:10192218"/>
<evidence type="ECO:0000313" key="4">
    <source>
        <dbReference type="Proteomes" id="UP000164320"/>
    </source>
</evidence>
<evidence type="ECO:0000313" key="3">
    <source>
        <dbReference type="Proteomes" id="UP000134313"/>
    </source>
</evidence>
<dbReference type="Pfam" id="PF25730">
    <property type="entry name" value="Herpes_BDLF2"/>
    <property type="match status" value="1"/>
</dbReference>
<dbReference type="GeneID" id="10192218"/>
<keyword evidence="3" id="KW-1185">Reference proteome</keyword>
<sequence>MGSVELQSVSNMGSEGVMVVESRLPKDPSCILDCLHSCKNKAIGVSPFLINLCLFIIYCTLICPYEIKYIYGSWDFTANIFSDSITQNVSRDKNSCWMGPRCDVFVPPPVLIILNETYFPNGTNGLGEPIDYHNLLIDTLMVILQTTCDLRVSIITGPSETELYANHTRFKTYIFKIIGSTLLAEKNCYLGLTAAMMHRWRIVAPVLYEPKMPTHCPPPRPRKGQSKEYSLNATQKCVPRYDCLLCEWPVKIKIEPRPGSGI</sequence>
<organism evidence="1 3">
    <name type="scientific">Cricetid gammaherpesvirus 2</name>
    <dbReference type="NCBI Taxonomy" id="1605972"/>
    <lineage>
        <taxon>Viruses</taxon>
        <taxon>Duplodnaviria</taxon>
        <taxon>Heunggongvirae</taxon>
        <taxon>Peploviricota</taxon>
        <taxon>Herviviricetes</taxon>
        <taxon>Herpesvirales</taxon>
        <taxon>Orthoherpesviridae</taxon>
        <taxon>Gammaherpesvirinae</taxon>
        <taxon>Rhadinovirus</taxon>
        <taxon>Rhadinovirus cricetidgamma2</taxon>
    </lineage>
</organism>
<proteinExistence type="predicted"/>
<dbReference type="Proteomes" id="UP000134313">
    <property type="component" value="Segment"/>
</dbReference>
<dbReference type="EMBL" id="HQ698924">
    <property type="protein sequence ID" value="ADW24450.1"/>
    <property type="molecule type" value="Genomic_DNA"/>
</dbReference>
<dbReference type="RefSeq" id="YP_004207863.1">
    <property type="nucleotide sequence ID" value="NC_015049.1"/>
</dbReference>
<dbReference type="EMBL" id="HQ221963">
    <property type="protein sequence ID" value="ADW24368.1"/>
    <property type="molecule type" value="Genomic_DNA"/>
</dbReference>
<protein>
    <submittedName>
        <fullName evidence="1">Uncharacterized protein</fullName>
    </submittedName>
</protein>
<reference evidence="3 4" key="1">
    <citation type="journal article" date="2011" name="J. Virol.">
        <title>Identification and sequencing of a novel rodent gammaherpesvirus that establishes acute and latent infection in laboratory mice.</title>
        <authorList>
            <person name="Loh J."/>
            <person name="Zhao G."/>
            <person name="Nelson C.A."/>
            <person name="Coder P."/>
            <person name="Droit L."/>
            <person name="Handley S.A."/>
            <person name="Johnson L.S."/>
            <person name="Vachharajani P."/>
            <person name="Guzman H."/>
            <person name="Tesh R.B."/>
            <person name="Wang D."/>
            <person name="Fremont D.H."/>
            <person name="Virgin H.W."/>
        </authorList>
    </citation>
    <scope>NUCLEOTIDE SEQUENCE [LARGE SCALE GENOMIC DNA]</scope>
</reference>